<dbReference type="Proteomes" id="UP000324897">
    <property type="component" value="Unassembled WGS sequence"/>
</dbReference>
<gene>
    <name evidence="1" type="ORF">EJB05_36941</name>
</gene>
<dbReference type="EMBL" id="RWGY01000030">
    <property type="protein sequence ID" value="TVU16786.1"/>
    <property type="molecule type" value="Genomic_DNA"/>
</dbReference>
<dbReference type="AlphaFoldDB" id="A0A5J9TZM2"/>
<organism evidence="1 2">
    <name type="scientific">Eragrostis curvula</name>
    <name type="common">weeping love grass</name>
    <dbReference type="NCBI Taxonomy" id="38414"/>
    <lineage>
        <taxon>Eukaryota</taxon>
        <taxon>Viridiplantae</taxon>
        <taxon>Streptophyta</taxon>
        <taxon>Embryophyta</taxon>
        <taxon>Tracheophyta</taxon>
        <taxon>Spermatophyta</taxon>
        <taxon>Magnoliopsida</taxon>
        <taxon>Liliopsida</taxon>
        <taxon>Poales</taxon>
        <taxon>Poaceae</taxon>
        <taxon>PACMAD clade</taxon>
        <taxon>Chloridoideae</taxon>
        <taxon>Eragrostideae</taxon>
        <taxon>Eragrostidinae</taxon>
        <taxon>Eragrostis</taxon>
    </lineage>
</organism>
<reference evidence="1 2" key="1">
    <citation type="journal article" date="2019" name="Sci. Rep.">
        <title>A high-quality genome of Eragrostis curvula grass provides insights into Poaceae evolution and supports new strategies to enhance forage quality.</title>
        <authorList>
            <person name="Carballo J."/>
            <person name="Santos B.A.C.M."/>
            <person name="Zappacosta D."/>
            <person name="Garbus I."/>
            <person name="Selva J.P."/>
            <person name="Gallo C.A."/>
            <person name="Diaz A."/>
            <person name="Albertini E."/>
            <person name="Caccamo M."/>
            <person name="Echenique V."/>
        </authorList>
    </citation>
    <scope>NUCLEOTIDE SEQUENCE [LARGE SCALE GENOMIC DNA]</scope>
    <source>
        <strain evidence="2">cv. Victoria</strain>
        <tissue evidence="1">Leaf</tissue>
    </source>
</reference>
<evidence type="ECO:0000313" key="2">
    <source>
        <dbReference type="Proteomes" id="UP000324897"/>
    </source>
</evidence>
<name>A0A5J9TZM2_9POAL</name>
<keyword evidence="2" id="KW-1185">Reference proteome</keyword>
<proteinExistence type="predicted"/>
<dbReference type="Gramene" id="TVU16786">
    <property type="protein sequence ID" value="TVU16786"/>
    <property type="gene ID" value="EJB05_36941"/>
</dbReference>
<accession>A0A5J9TZM2</accession>
<evidence type="ECO:0000313" key="1">
    <source>
        <dbReference type="EMBL" id="TVU16786.1"/>
    </source>
</evidence>
<protein>
    <submittedName>
        <fullName evidence="1">Uncharacterized protein</fullName>
    </submittedName>
</protein>
<comment type="caution">
    <text evidence="1">The sequence shown here is derived from an EMBL/GenBank/DDBJ whole genome shotgun (WGS) entry which is preliminary data.</text>
</comment>
<sequence>MRSSGTMVWARPLRSRHASIQRNHICPVGTREENAQIAYNETKGCRSTTFHIIANLFQCWWRGPLAANTCTYSTI</sequence>